<keyword evidence="3" id="KW-1185">Reference proteome</keyword>
<name>A0AAV1Y4L8_LUPLU</name>
<evidence type="ECO:0000256" key="1">
    <source>
        <dbReference type="SAM" id="MobiDB-lite"/>
    </source>
</evidence>
<evidence type="ECO:0000313" key="3">
    <source>
        <dbReference type="Proteomes" id="UP001497480"/>
    </source>
</evidence>
<sequence length="201" mass="22788">MNSLHLKHCVQSYNVFDFLRDVVSRVWVPDYSHGHSEAGTDDRAFSKRRKAAAEDCNDSDEEAKRGKMRELSHSGSTSRGRGRGRGAQTVEREAHHQEAEPEPCTTVQYVSQHNTDTNMTIHECSEWKEDIDLNANMNDNDDKNASAAANASLSEPATEIKHEEFPGWSLSDVDKMAIDTMQLVHLVGYWMRNEEDYDEEG</sequence>
<proteinExistence type="predicted"/>
<dbReference type="AlphaFoldDB" id="A0AAV1Y4L8"/>
<comment type="caution">
    <text evidence="2">The sequence shown here is derived from an EMBL/GenBank/DDBJ whole genome shotgun (WGS) entry which is preliminary data.</text>
</comment>
<feature type="region of interest" description="Disordered" evidence="1">
    <location>
        <begin position="53"/>
        <end position="105"/>
    </location>
</feature>
<feature type="compositionally biased region" description="Basic and acidic residues" evidence="1">
    <location>
        <begin position="62"/>
        <end position="72"/>
    </location>
</feature>
<feature type="compositionally biased region" description="Basic and acidic residues" evidence="1">
    <location>
        <begin position="90"/>
        <end position="99"/>
    </location>
</feature>
<dbReference type="Proteomes" id="UP001497480">
    <property type="component" value="Unassembled WGS sequence"/>
</dbReference>
<protein>
    <submittedName>
        <fullName evidence="2">Uncharacterized protein</fullName>
    </submittedName>
</protein>
<reference evidence="2 3" key="1">
    <citation type="submission" date="2024-03" db="EMBL/GenBank/DDBJ databases">
        <authorList>
            <person name="Martinez-Hernandez J."/>
        </authorList>
    </citation>
    <scope>NUCLEOTIDE SEQUENCE [LARGE SCALE GENOMIC DNA]</scope>
</reference>
<evidence type="ECO:0000313" key="2">
    <source>
        <dbReference type="EMBL" id="CAL0328797.1"/>
    </source>
</evidence>
<gene>
    <name evidence="2" type="ORF">LLUT_LOCUS29857</name>
</gene>
<dbReference type="EMBL" id="CAXHTB010000021">
    <property type="protein sequence ID" value="CAL0328797.1"/>
    <property type="molecule type" value="Genomic_DNA"/>
</dbReference>
<organism evidence="2 3">
    <name type="scientific">Lupinus luteus</name>
    <name type="common">European yellow lupine</name>
    <dbReference type="NCBI Taxonomy" id="3873"/>
    <lineage>
        <taxon>Eukaryota</taxon>
        <taxon>Viridiplantae</taxon>
        <taxon>Streptophyta</taxon>
        <taxon>Embryophyta</taxon>
        <taxon>Tracheophyta</taxon>
        <taxon>Spermatophyta</taxon>
        <taxon>Magnoliopsida</taxon>
        <taxon>eudicotyledons</taxon>
        <taxon>Gunneridae</taxon>
        <taxon>Pentapetalae</taxon>
        <taxon>rosids</taxon>
        <taxon>fabids</taxon>
        <taxon>Fabales</taxon>
        <taxon>Fabaceae</taxon>
        <taxon>Papilionoideae</taxon>
        <taxon>50 kb inversion clade</taxon>
        <taxon>genistoids sensu lato</taxon>
        <taxon>core genistoids</taxon>
        <taxon>Genisteae</taxon>
        <taxon>Lupinus</taxon>
    </lineage>
</organism>
<accession>A0AAV1Y4L8</accession>